<evidence type="ECO:0000313" key="4">
    <source>
        <dbReference type="Proteomes" id="UP000298049"/>
    </source>
</evidence>
<dbReference type="PROSITE" id="PS50206">
    <property type="entry name" value="RHODANESE_3"/>
    <property type="match status" value="1"/>
</dbReference>
<evidence type="ECO:0000256" key="1">
    <source>
        <dbReference type="SAM" id="Phobius"/>
    </source>
</evidence>
<feature type="domain" description="Rhodanese" evidence="2">
    <location>
        <begin position="47"/>
        <end position="137"/>
    </location>
</feature>
<dbReference type="InterPro" id="IPR050229">
    <property type="entry name" value="GlpE_sulfurtransferase"/>
</dbReference>
<dbReference type="OrthoDB" id="9808735at2"/>
<dbReference type="Proteomes" id="UP000298049">
    <property type="component" value="Chromosome"/>
</dbReference>
<protein>
    <submittedName>
        <fullName evidence="3">Rhodanese-like domain-containing protein</fullName>
    </submittedName>
</protein>
<evidence type="ECO:0000259" key="2">
    <source>
        <dbReference type="PROSITE" id="PS50206"/>
    </source>
</evidence>
<dbReference type="SUPFAM" id="SSF52821">
    <property type="entry name" value="Rhodanese/Cell cycle control phosphatase"/>
    <property type="match status" value="1"/>
</dbReference>
<dbReference type="CDD" id="cd00158">
    <property type="entry name" value="RHOD"/>
    <property type="match status" value="1"/>
</dbReference>
<proteinExistence type="predicted"/>
<name>A0A4P7XIG6_9ALTE</name>
<reference evidence="3 4" key="1">
    <citation type="submission" date="2018-07" db="EMBL/GenBank/DDBJ databases">
        <title>Marsedoiliclastica nanhaica gen. nov. sp. nov., a novel marine hydrocarbonoclastic bacterium isolated from an in-situ enriched hydrocarbon-degrading consortium in deep-sea sediment.</title>
        <authorList>
            <person name="Dong C."/>
            <person name="Ma T."/>
            <person name="Liu R."/>
            <person name="Shao Z."/>
        </authorList>
    </citation>
    <scope>NUCLEOTIDE SEQUENCE [LARGE SCALE GENOMIC DNA]</scope>
    <source>
        <strain evidence="4">soil36-7</strain>
    </source>
</reference>
<dbReference type="Gene3D" id="3.40.250.10">
    <property type="entry name" value="Rhodanese-like domain"/>
    <property type="match status" value="1"/>
</dbReference>
<dbReference type="Pfam" id="PF00581">
    <property type="entry name" value="Rhodanese"/>
    <property type="match status" value="1"/>
</dbReference>
<dbReference type="SMART" id="SM00450">
    <property type="entry name" value="RHOD"/>
    <property type="match status" value="1"/>
</dbReference>
<dbReference type="InterPro" id="IPR001763">
    <property type="entry name" value="Rhodanese-like_dom"/>
</dbReference>
<keyword evidence="1" id="KW-0472">Membrane</keyword>
<dbReference type="InterPro" id="IPR036873">
    <property type="entry name" value="Rhodanese-like_dom_sf"/>
</dbReference>
<dbReference type="PANTHER" id="PTHR43031:SF18">
    <property type="entry name" value="RHODANESE-RELATED SULFURTRANSFERASES"/>
    <property type="match status" value="1"/>
</dbReference>
<sequence length="138" mass="15358">MERVIEFATNHYILVISFFSLLGLLLLSETRRAGRKVSAQELVTLLNRDGAVVVDLRDRKEFREGHIRGSINIPVASLKERESELTKHADKQVVLVDKAGQHAGIASKQLRSAGFENVVRLSGGVMDWRGANLPLVKK</sequence>
<accession>A0A4P7XIG6</accession>
<keyword evidence="1" id="KW-0812">Transmembrane</keyword>
<dbReference type="RefSeq" id="WP_136549552.1">
    <property type="nucleotide sequence ID" value="NZ_CP031093.1"/>
</dbReference>
<dbReference type="KEGG" id="hmi:soil367_13385"/>
<feature type="transmembrane region" description="Helical" evidence="1">
    <location>
        <begin position="12"/>
        <end position="28"/>
    </location>
</feature>
<dbReference type="AlphaFoldDB" id="A0A4P7XIG6"/>
<gene>
    <name evidence="3" type="ORF">soil367_13385</name>
</gene>
<keyword evidence="4" id="KW-1185">Reference proteome</keyword>
<dbReference type="PANTHER" id="PTHR43031">
    <property type="entry name" value="FAD-DEPENDENT OXIDOREDUCTASE"/>
    <property type="match status" value="1"/>
</dbReference>
<evidence type="ECO:0000313" key="3">
    <source>
        <dbReference type="EMBL" id="QCF26846.1"/>
    </source>
</evidence>
<dbReference type="EMBL" id="CP031093">
    <property type="protein sequence ID" value="QCF26846.1"/>
    <property type="molecule type" value="Genomic_DNA"/>
</dbReference>
<organism evidence="3 4">
    <name type="scientific">Hydrocarboniclastica marina</name>
    <dbReference type="NCBI Taxonomy" id="2259620"/>
    <lineage>
        <taxon>Bacteria</taxon>
        <taxon>Pseudomonadati</taxon>
        <taxon>Pseudomonadota</taxon>
        <taxon>Gammaproteobacteria</taxon>
        <taxon>Alteromonadales</taxon>
        <taxon>Alteromonadaceae</taxon>
        <taxon>Hydrocarboniclastica</taxon>
    </lineage>
</organism>
<keyword evidence="1" id="KW-1133">Transmembrane helix</keyword>